<keyword evidence="4" id="KW-0804">Transcription</keyword>
<evidence type="ECO:0000256" key="6">
    <source>
        <dbReference type="SAM" id="MobiDB-lite"/>
    </source>
</evidence>
<dbReference type="InterPro" id="IPR044822">
    <property type="entry name" value="Myb_DNA-bind_4"/>
</dbReference>
<feature type="compositionally biased region" description="Polar residues" evidence="6">
    <location>
        <begin position="330"/>
        <end position="341"/>
    </location>
</feature>
<feature type="region of interest" description="Disordered" evidence="6">
    <location>
        <begin position="308"/>
        <end position="351"/>
    </location>
</feature>
<gene>
    <name evidence="8" type="ORF">F3Y22_tig00015498pilonHSYRG00026</name>
</gene>
<dbReference type="InterPro" id="IPR001005">
    <property type="entry name" value="SANT/Myb"/>
</dbReference>
<keyword evidence="5" id="KW-0539">Nucleus</keyword>
<evidence type="ECO:0000313" key="8">
    <source>
        <dbReference type="EMBL" id="KAE8721553.1"/>
    </source>
</evidence>
<feature type="compositionally biased region" description="Gly residues" evidence="6">
    <location>
        <begin position="74"/>
        <end position="85"/>
    </location>
</feature>
<comment type="caution">
    <text evidence="8">The sequence shown here is derived from an EMBL/GenBank/DDBJ whole genome shotgun (WGS) entry which is preliminary data.</text>
</comment>
<keyword evidence="9" id="KW-1185">Reference proteome</keyword>
<feature type="region of interest" description="Disordered" evidence="6">
    <location>
        <begin position="66"/>
        <end position="94"/>
    </location>
</feature>
<comment type="subcellular location">
    <subcellularLocation>
        <location evidence="1">Nucleus</location>
    </subcellularLocation>
</comment>
<dbReference type="CDD" id="cd12203">
    <property type="entry name" value="GT1"/>
    <property type="match status" value="1"/>
</dbReference>
<dbReference type="PANTHER" id="PTHR21654:SF63">
    <property type="entry name" value="MYB-LIKE DOMAIN-CONTAINING PROTEIN"/>
    <property type="match status" value="1"/>
</dbReference>
<accession>A0A6A3BXX4</accession>
<evidence type="ECO:0000313" key="9">
    <source>
        <dbReference type="Proteomes" id="UP000436088"/>
    </source>
</evidence>
<evidence type="ECO:0000256" key="2">
    <source>
        <dbReference type="ARBA" id="ARBA00023015"/>
    </source>
</evidence>
<sequence length="351" mass="40412">MGDQYGLPDLRRLLTRRTHFPVSLPLPSDPYFAHRIMTPSAPFHDAAYMLSNGIALPSGLHRFSTSSTTASASAGGGGGGGGGWSMGSFDGGNSRWPRQETLTLLEIRSRLDSMFKEANQKGTLWGEVSRIMAEEYGYMRSGKKCREKFENLYKYYKKTKGVPETNINVPSNPQQEEFMQEQKISESLGFSEFDNSSSEDEDDDQLSAFAFMENQKRVVKKGWKTKKVKDFVDSQMKKLVDSQDVWMEKMLKIIEEKEQERSSKEEEWRRREAARFDTEHELWVHERAWIEVRDAALMATVRKLSKTQNEINTNRPNEHEISTLERRFQENNGYSNQNVGRNRSENDEFGV</sequence>
<keyword evidence="3" id="KW-0238">DNA-binding</keyword>
<dbReference type="AlphaFoldDB" id="A0A6A3BXX4"/>
<feature type="compositionally biased region" description="Basic and acidic residues" evidence="6">
    <location>
        <begin position="342"/>
        <end position="351"/>
    </location>
</feature>
<dbReference type="EMBL" id="VEPZ02000616">
    <property type="protein sequence ID" value="KAE8721553.1"/>
    <property type="molecule type" value="Genomic_DNA"/>
</dbReference>
<protein>
    <recommendedName>
        <fullName evidence="7">Myb-like domain-containing protein</fullName>
    </recommendedName>
</protein>
<dbReference type="PROSITE" id="PS50090">
    <property type="entry name" value="MYB_LIKE"/>
    <property type="match status" value="1"/>
</dbReference>
<dbReference type="GO" id="GO:0006355">
    <property type="term" value="P:regulation of DNA-templated transcription"/>
    <property type="evidence" value="ECO:0007669"/>
    <property type="project" value="UniProtKB-ARBA"/>
</dbReference>
<evidence type="ECO:0000256" key="3">
    <source>
        <dbReference type="ARBA" id="ARBA00023125"/>
    </source>
</evidence>
<feature type="compositionally biased region" description="Basic and acidic residues" evidence="6">
    <location>
        <begin position="316"/>
        <end position="329"/>
    </location>
</feature>
<dbReference type="Gene3D" id="1.10.10.60">
    <property type="entry name" value="Homeodomain-like"/>
    <property type="match status" value="1"/>
</dbReference>
<dbReference type="GO" id="GO:0003677">
    <property type="term" value="F:DNA binding"/>
    <property type="evidence" value="ECO:0007669"/>
    <property type="project" value="UniProtKB-KW"/>
</dbReference>
<dbReference type="GO" id="GO:0005634">
    <property type="term" value="C:nucleus"/>
    <property type="evidence" value="ECO:0007669"/>
    <property type="project" value="UniProtKB-SubCell"/>
</dbReference>
<name>A0A6A3BXX4_HIBSY</name>
<dbReference type="Pfam" id="PF13837">
    <property type="entry name" value="Myb_DNA-bind_4"/>
    <property type="match status" value="1"/>
</dbReference>
<keyword evidence="2" id="KW-0805">Transcription regulation</keyword>
<proteinExistence type="predicted"/>
<dbReference type="Proteomes" id="UP000436088">
    <property type="component" value="Unassembled WGS sequence"/>
</dbReference>
<evidence type="ECO:0000256" key="1">
    <source>
        <dbReference type="ARBA" id="ARBA00004123"/>
    </source>
</evidence>
<evidence type="ECO:0000256" key="5">
    <source>
        <dbReference type="ARBA" id="ARBA00023242"/>
    </source>
</evidence>
<reference evidence="8" key="1">
    <citation type="submission" date="2019-09" db="EMBL/GenBank/DDBJ databases">
        <title>Draft genome information of white flower Hibiscus syriacus.</title>
        <authorList>
            <person name="Kim Y.-M."/>
        </authorList>
    </citation>
    <scope>NUCLEOTIDE SEQUENCE [LARGE SCALE GENOMIC DNA]</scope>
    <source>
        <strain evidence="8">YM2019G1</strain>
    </source>
</reference>
<organism evidence="8 9">
    <name type="scientific">Hibiscus syriacus</name>
    <name type="common">Rose of Sharon</name>
    <dbReference type="NCBI Taxonomy" id="106335"/>
    <lineage>
        <taxon>Eukaryota</taxon>
        <taxon>Viridiplantae</taxon>
        <taxon>Streptophyta</taxon>
        <taxon>Embryophyta</taxon>
        <taxon>Tracheophyta</taxon>
        <taxon>Spermatophyta</taxon>
        <taxon>Magnoliopsida</taxon>
        <taxon>eudicotyledons</taxon>
        <taxon>Gunneridae</taxon>
        <taxon>Pentapetalae</taxon>
        <taxon>rosids</taxon>
        <taxon>malvids</taxon>
        <taxon>Malvales</taxon>
        <taxon>Malvaceae</taxon>
        <taxon>Malvoideae</taxon>
        <taxon>Hibiscus</taxon>
    </lineage>
</organism>
<dbReference type="PANTHER" id="PTHR21654">
    <property type="entry name" value="FI21293P1"/>
    <property type="match status" value="1"/>
</dbReference>
<evidence type="ECO:0000256" key="4">
    <source>
        <dbReference type="ARBA" id="ARBA00023163"/>
    </source>
</evidence>
<dbReference type="FunFam" id="1.10.10.60:FF:000342">
    <property type="entry name" value="trihelix transcription factor PTL-like"/>
    <property type="match status" value="1"/>
</dbReference>
<feature type="domain" description="Myb-like" evidence="7">
    <location>
        <begin position="94"/>
        <end position="153"/>
    </location>
</feature>
<evidence type="ECO:0000259" key="7">
    <source>
        <dbReference type="PROSITE" id="PS50090"/>
    </source>
</evidence>